<dbReference type="EMBL" id="KE720887">
    <property type="protein sequence ID" value="ERF74191.1"/>
    <property type="molecule type" value="Genomic_DNA"/>
</dbReference>
<keyword evidence="8" id="KW-1185">Reference proteome</keyword>
<dbReference type="SMART" id="SM01160">
    <property type="entry name" value="DUF1751"/>
    <property type="match status" value="1"/>
</dbReference>
<evidence type="ECO:0000313" key="8">
    <source>
        <dbReference type="Proteomes" id="UP000019373"/>
    </source>
</evidence>
<dbReference type="Pfam" id="PF08551">
    <property type="entry name" value="DUF1751"/>
    <property type="match status" value="1"/>
</dbReference>
<dbReference type="InterPro" id="IPR035952">
    <property type="entry name" value="Rhomboid-like_sf"/>
</dbReference>
<evidence type="ECO:0000256" key="4">
    <source>
        <dbReference type="ARBA" id="ARBA00023136"/>
    </source>
</evidence>
<gene>
    <name evidence="7" type="ORF">EPUS_03381</name>
</gene>
<name>U1GQF9_ENDPU</name>
<sequence>MAVRFNININIPPVTRFILILVLVLSFLHTLGRYRKLPGIENPGSGPTPLVPYLALVPVFVVYYPWTLLTTTFVERSIFSLLINGATILFGGRYLERAWGSKEFLKVVLVAAIVPNIIAVLTSIIWEFISGNPKRPWTPVSGGVTLQAAFLVAFKQLVPEHTVAIFKGLVKMRVKHFPAVFLLINTLSGLLLGTDTAAILAWVGLITAWTYLRFYKRQPDLSGTTTGGQSSKGDASETFAFAAFFPDKVQPPIAFVCDQIYILLINMRICTPFSNEDIESGNQQAAARGEAGLPSLLNSGGRTGRGTGKREEAERRRALALQALDQRLSAASANRPSTQPVSIAPTPMQGHEPFGKTEYVPDEPVET</sequence>
<feature type="transmembrane region" description="Helical" evidence="6">
    <location>
        <begin position="78"/>
        <end position="95"/>
    </location>
</feature>
<dbReference type="FunFam" id="1.20.1540.10:FF:000004">
    <property type="entry name" value="Transmembrane protein 115"/>
    <property type="match status" value="1"/>
</dbReference>
<dbReference type="InterPro" id="IPR013861">
    <property type="entry name" value="TMEM115/Pdh1/Rbl19"/>
</dbReference>
<dbReference type="GO" id="GO:0005794">
    <property type="term" value="C:Golgi apparatus"/>
    <property type="evidence" value="ECO:0007669"/>
    <property type="project" value="TreeGrafter"/>
</dbReference>
<accession>U1GQF9</accession>
<keyword evidence="2 6" id="KW-0812">Transmembrane</keyword>
<feature type="compositionally biased region" description="Basic and acidic residues" evidence="5">
    <location>
        <begin position="308"/>
        <end position="317"/>
    </location>
</feature>
<dbReference type="OMA" id="EIHFWEV"/>
<reference evidence="8" key="1">
    <citation type="journal article" date="2014" name="BMC Genomics">
        <title>Genome characteristics reveal the impact of lichenization on lichen-forming fungus Endocarpon pusillum Hedwig (Verrucariales, Ascomycota).</title>
        <authorList>
            <person name="Wang Y.-Y."/>
            <person name="Liu B."/>
            <person name="Zhang X.-Y."/>
            <person name="Zhou Q.-M."/>
            <person name="Zhang T."/>
            <person name="Li H."/>
            <person name="Yu Y.-F."/>
            <person name="Zhang X.-L."/>
            <person name="Hao X.-Y."/>
            <person name="Wang M."/>
            <person name="Wang L."/>
            <person name="Wei J.-C."/>
        </authorList>
    </citation>
    <scope>NUCLEOTIDE SEQUENCE [LARGE SCALE GENOMIC DNA]</scope>
    <source>
        <strain evidence="8">Z07020 / HMAS-L-300199</strain>
    </source>
</reference>
<organism evidence="7 8">
    <name type="scientific">Endocarpon pusillum (strain Z07020 / HMAS-L-300199)</name>
    <name type="common">Lichen-forming fungus</name>
    <dbReference type="NCBI Taxonomy" id="1263415"/>
    <lineage>
        <taxon>Eukaryota</taxon>
        <taxon>Fungi</taxon>
        <taxon>Dikarya</taxon>
        <taxon>Ascomycota</taxon>
        <taxon>Pezizomycotina</taxon>
        <taxon>Eurotiomycetes</taxon>
        <taxon>Chaetothyriomycetidae</taxon>
        <taxon>Verrucariales</taxon>
        <taxon>Verrucariaceae</taxon>
        <taxon>Endocarpon</taxon>
    </lineage>
</organism>
<feature type="transmembrane region" description="Helical" evidence="6">
    <location>
        <begin position="179"/>
        <end position="212"/>
    </location>
</feature>
<evidence type="ECO:0000313" key="7">
    <source>
        <dbReference type="EMBL" id="ERF74191.1"/>
    </source>
</evidence>
<evidence type="ECO:0008006" key="9">
    <source>
        <dbReference type="Google" id="ProtNLM"/>
    </source>
</evidence>
<protein>
    <recommendedName>
        <fullName evidence="9">Rhomboid family protein</fullName>
    </recommendedName>
</protein>
<feature type="transmembrane region" description="Helical" evidence="6">
    <location>
        <begin position="107"/>
        <end position="126"/>
    </location>
</feature>
<evidence type="ECO:0000256" key="1">
    <source>
        <dbReference type="ARBA" id="ARBA00004141"/>
    </source>
</evidence>
<feature type="transmembrane region" description="Helical" evidence="6">
    <location>
        <begin position="14"/>
        <end position="34"/>
    </location>
</feature>
<dbReference type="Proteomes" id="UP000019373">
    <property type="component" value="Unassembled WGS sequence"/>
</dbReference>
<feature type="compositionally biased region" description="Low complexity" evidence="5">
    <location>
        <begin position="319"/>
        <end position="333"/>
    </location>
</feature>
<dbReference type="PANTHER" id="PTHR13377">
    <property type="entry name" value="PLACENTAL PROTEIN 6"/>
    <property type="match status" value="1"/>
</dbReference>
<comment type="subcellular location">
    <subcellularLocation>
        <location evidence="1">Membrane</location>
        <topology evidence="1">Multi-pass membrane protein</topology>
    </subcellularLocation>
</comment>
<dbReference type="HOGENOM" id="CLU_043563_1_0_1"/>
<keyword evidence="4 6" id="KW-0472">Membrane</keyword>
<dbReference type="GeneID" id="19238424"/>
<dbReference type="SUPFAM" id="SSF144091">
    <property type="entry name" value="Rhomboid-like"/>
    <property type="match status" value="1"/>
</dbReference>
<dbReference type="GO" id="GO:0016020">
    <property type="term" value="C:membrane"/>
    <property type="evidence" value="ECO:0007669"/>
    <property type="project" value="UniProtKB-SubCell"/>
</dbReference>
<dbReference type="RefSeq" id="XP_007800130.1">
    <property type="nucleotide sequence ID" value="XM_007801939.1"/>
</dbReference>
<feature type="region of interest" description="Disordered" evidence="5">
    <location>
        <begin position="281"/>
        <end position="367"/>
    </location>
</feature>
<dbReference type="GO" id="GO:0006890">
    <property type="term" value="P:retrograde vesicle-mediated transport, Golgi to endoplasmic reticulum"/>
    <property type="evidence" value="ECO:0007669"/>
    <property type="project" value="InterPro"/>
</dbReference>
<dbReference type="eggNOG" id="KOG2890">
    <property type="taxonomic scope" value="Eukaryota"/>
</dbReference>
<keyword evidence="3 6" id="KW-1133">Transmembrane helix</keyword>
<feature type="transmembrane region" description="Helical" evidence="6">
    <location>
        <begin position="46"/>
        <end position="66"/>
    </location>
</feature>
<evidence type="ECO:0000256" key="3">
    <source>
        <dbReference type="ARBA" id="ARBA00022989"/>
    </source>
</evidence>
<dbReference type="AlphaFoldDB" id="U1GQF9"/>
<proteinExistence type="predicted"/>
<evidence type="ECO:0000256" key="6">
    <source>
        <dbReference type="SAM" id="Phobius"/>
    </source>
</evidence>
<dbReference type="PANTHER" id="PTHR13377:SF3">
    <property type="entry name" value="TRANSMEMBRANE PROTEIN 115"/>
    <property type="match status" value="1"/>
</dbReference>
<dbReference type="Gene3D" id="1.20.1540.10">
    <property type="entry name" value="Rhomboid-like"/>
    <property type="match status" value="1"/>
</dbReference>
<evidence type="ECO:0000256" key="5">
    <source>
        <dbReference type="SAM" id="MobiDB-lite"/>
    </source>
</evidence>
<evidence type="ECO:0000256" key="2">
    <source>
        <dbReference type="ARBA" id="ARBA00022692"/>
    </source>
</evidence>
<dbReference type="OrthoDB" id="73612at2759"/>